<feature type="transmembrane region" description="Helical" evidence="1">
    <location>
        <begin position="154"/>
        <end position="175"/>
    </location>
</feature>
<dbReference type="PANTHER" id="PTHR23028">
    <property type="entry name" value="ACETYLTRANSFERASE"/>
    <property type="match status" value="1"/>
</dbReference>
<proteinExistence type="predicted"/>
<keyword evidence="1" id="KW-0812">Transmembrane</keyword>
<keyword evidence="3" id="KW-0012">Acyltransferase</keyword>
<name>A0ABY5RMB3_9HYPH</name>
<sequence>MRHNTSLYQSEPSQDAAQDRLYLPALDGLRFFAFLAVVFNHIDPTPSLPFLYTLYSRGWVGVELFFVLSAYLIFALFRIEYLKNGRIAVVDFFIRRLLRLYPLMIAAPLLFMLMKFPDFKVDAALTELRNIALFTNNLFWFGPLPRAIPFASHLWTLSFEFQVYLFLPSAFLVYAALGHRRFFGVLAAVSIVCLAFRSWYALSGVHYAYIYFSPVLRPDSILIGIALALLASHVRGHALLAAIALVVSAMAFFALPNLNVPGPTAVALYPAAAVMCGSILWLSLNLQWARRLLSSKAFVYLGKRSYGLYVFHVSAIALTKTYVLPSLSGVLEGPAQMFFTTLLASLGFTVGMAAASYRFFEKPFLRMKDKRAIILSRPF</sequence>
<feature type="transmembrane region" description="Helical" evidence="1">
    <location>
        <begin position="208"/>
        <end position="231"/>
    </location>
</feature>
<organism evidence="3 4">
    <name type="scientific">Microvirga terrae</name>
    <dbReference type="NCBI Taxonomy" id="2740529"/>
    <lineage>
        <taxon>Bacteria</taxon>
        <taxon>Pseudomonadati</taxon>
        <taxon>Pseudomonadota</taxon>
        <taxon>Alphaproteobacteria</taxon>
        <taxon>Hyphomicrobiales</taxon>
        <taxon>Methylobacteriaceae</taxon>
        <taxon>Microvirga</taxon>
    </lineage>
</organism>
<protein>
    <submittedName>
        <fullName evidence="3">Acyltransferase</fullName>
    </submittedName>
</protein>
<keyword evidence="1" id="KW-0472">Membrane</keyword>
<evidence type="ECO:0000313" key="4">
    <source>
        <dbReference type="Proteomes" id="UP001017257"/>
    </source>
</evidence>
<gene>
    <name evidence="3" type="ORF">HPT29_017805</name>
</gene>
<evidence type="ECO:0000259" key="2">
    <source>
        <dbReference type="Pfam" id="PF01757"/>
    </source>
</evidence>
<evidence type="ECO:0000256" key="1">
    <source>
        <dbReference type="SAM" id="Phobius"/>
    </source>
</evidence>
<feature type="transmembrane region" description="Helical" evidence="1">
    <location>
        <begin position="267"/>
        <end position="286"/>
    </location>
</feature>
<feature type="transmembrane region" description="Helical" evidence="1">
    <location>
        <begin position="98"/>
        <end position="116"/>
    </location>
</feature>
<feature type="domain" description="Acyltransferase 3" evidence="2">
    <location>
        <begin position="24"/>
        <end position="346"/>
    </location>
</feature>
<keyword evidence="3" id="KW-0808">Transferase</keyword>
<feature type="transmembrane region" description="Helical" evidence="1">
    <location>
        <begin position="337"/>
        <end position="360"/>
    </location>
</feature>
<feature type="transmembrane region" description="Helical" evidence="1">
    <location>
        <begin position="59"/>
        <end position="77"/>
    </location>
</feature>
<feature type="transmembrane region" description="Helical" evidence="1">
    <location>
        <begin position="21"/>
        <end position="39"/>
    </location>
</feature>
<dbReference type="Pfam" id="PF01757">
    <property type="entry name" value="Acyl_transf_3"/>
    <property type="match status" value="1"/>
</dbReference>
<feature type="transmembrane region" description="Helical" evidence="1">
    <location>
        <begin position="238"/>
        <end position="255"/>
    </location>
</feature>
<dbReference type="EMBL" id="CP102845">
    <property type="protein sequence ID" value="UVF18356.1"/>
    <property type="molecule type" value="Genomic_DNA"/>
</dbReference>
<dbReference type="GO" id="GO:0016746">
    <property type="term" value="F:acyltransferase activity"/>
    <property type="evidence" value="ECO:0007669"/>
    <property type="project" value="UniProtKB-KW"/>
</dbReference>
<dbReference type="PANTHER" id="PTHR23028:SF53">
    <property type="entry name" value="ACYL_TRANSF_3 DOMAIN-CONTAINING PROTEIN"/>
    <property type="match status" value="1"/>
</dbReference>
<dbReference type="Proteomes" id="UP001017257">
    <property type="component" value="Chromosome"/>
</dbReference>
<accession>A0ABY5RMB3</accession>
<feature type="transmembrane region" description="Helical" evidence="1">
    <location>
        <begin position="182"/>
        <end position="202"/>
    </location>
</feature>
<reference evidence="3" key="1">
    <citation type="submission" date="2022-08" db="EMBL/GenBank/DDBJ databases">
        <title>Microvirga terrae sp. nov., isolated from soil.</title>
        <authorList>
            <person name="Kim K.H."/>
            <person name="Seo Y.L."/>
            <person name="Kim J.M."/>
            <person name="Lee J.K."/>
            <person name="Han D.M."/>
            <person name="Jeon C.O."/>
        </authorList>
    </citation>
    <scope>NUCLEOTIDE SEQUENCE</scope>
    <source>
        <strain evidence="3">R24</strain>
    </source>
</reference>
<feature type="transmembrane region" description="Helical" evidence="1">
    <location>
        <begin position="306"/>
        <end position="325"/>
    </location>
</feature>
<dbReference type="InterPro" id="IPR002656">
    <property type="entry name" value="Acyl_transf_3_dom"/>
</dbReference>
<dbReference type="RefSeq" id="WP_173948537.1">
    <property type="nucleotide sequence ID" value="NZ_CP102845.1"/>
</dbReference>
<keyword evidence="4" id="KW-1185">Reference proteome</keyword>
<keyword evidence="1" id="KW-1133">Transmembrane helix</keyword>
<dbReference type="InterPro" id="IPR050879">
    <property type="entry name" value="Acyltransferase_3"/>
</dbReference>
<evidence type="ECO:0000313" key="3">
    <source>
        <dbReference type="EMBL" id="UVF18356.1"/>
    </source>
</evidence>